<dbReference type="EC" id="2.7.7.60" evidence="3"/>
<dbReference type="PANTHER" id="PTHR43015">
    <property type="entry name" value="D-RIBITOL-5-PHOSPHATE CYTIDYLYLTRANSFERASE"/>
    <property type="match status" value="1"/>
</dbReference>
<dbReference type="Pfam" id="PF01128">
    <property type="entry name" value="IspD"/>
    <property type="match status" value="1"/>
</dbReference>
<dbReference type="CDD" id="cd02516">
    <property type="entry name" value="CDP-ME_synthetase"/>
    <property type="match status" value="1"/>
</dbReference>
<evidence type="ECO:0000256" key="1">
    <source>
        <dbReference type="ARBA" id="ARBA00022679"/>
    </source>
</evidence>
<dbReference type="PANTHER" id="PTHR43015:SF1">
    <property type="entry name" value="D-RIBITOL-5-PHOSPHATE CYTIDYLYLTRANSFERASE"/>
    <property type="match status" value="1"/>
</dbReference>
<dbReference type="EMBL" id="CACRUA010000054">
    <property type="protein sequence ID" value="VYU76203.1"/>
    <property type="molecule type" value="Genomic_DNA"/>
</dbReference>
<dbReference type="InterPro" id="IPR034683">
    <property type="entry name" value="IspD/TarI"/>
</dbReference>
<keyword evidence="2 3" id="KW-0548">Nucleotidyltransferase</keyword>
<evidence type="ECO:0000313" key="3">
    <source>
        <dbReference type="EMBL" id="VYU76203.1"/>
    </source>
</evidence>
<dbReference type="AlphaFoldDB" id="A0A6N3HJ45"/>
<accession>A0A6N3HJ45</accession>
<dbReference type="InterPro" id="IPR029044">
    <property type="entry name" value="Nucleotide-diphossugar_trans"/>
</dbReference>
<sequence>MSMKNYVILLAGGVGKRMQTDIPKQFIVVEGRPILVHTAERFQCNPQIESIVIVCVAEWIDNLRSLVEKYSLTKVRWIIEGGSTGHDSIRNGVFFLKDKIDSDDYIVVHDAVRPILPQKAIDEVIRVSHEKGNASSSIACHPPIVYTEDFESGIADVDREHVMLTASPQAFRYGLALKCYEKAEEENMHNFTFTSSLLIHCGERVYFAKGTTSNIKITTKEDLALFEALLKVPEELLFS</sequence>
<reference evidence="3" key="1">
    <citation type="submission" date="2019-11" db="EMBL/GenBank/DDBJ databases">
        <authorList>
            <person name="Feng L."/>
        </authorList>
    </citation>
    <scope>NUCLEOTIDE SEQUENCE</scope>
    <source>
        <strain evidence="3">CsymbiosumLFYP84</strain>
    </source>
</reference>
<name>A0A6N3HJ45_CLOSY</name>
<dbReference type="SUPFAM" id="SSF53448">
    <property type="entry name" value="Nucleotide-diphospho-sugar transferases"/>
    <property type="match status" value="1"/>
</dbReference>
<evidence type="ECO:0000256" key="2">
    <source>
        <dbReference type="ARBA" id="ARBA00022695"/>
    </source>
</evidence>
<gene>
    <name evidence="3" type="primary">ispD2_3</name>
    <name evidence="3" type="ORF">CSLFYP84_03859</name>
</gene>
<dbReference type="GO" id="GO:0008299">
    <property type="term" value="P:isoprenoid biosynthetic process"/>
    <property type="evidence" value="ECO:0007669"/>
    <property type="project" value="InterPro"/>
</dbReference>
<organism evidence="3">
    <name type="scientific">Clostridium symbiosum</name>
    <name type="common">Bacteroides symbiosus</name>
    <dbReference type="NCBI Taxonomy" id="1512"/>
    <lineage>
        <taxon>Bacteria</taxon>
        <taxon>Bacillati</taxon>
        <taxon>Bacillota</taxon>
        <taxon>Clostridia</taxon>
        <taxon>Lachnospirales</taxon>
        <taxon>Lachnospiraceae</taxon>
        <taxon>Otoolea</taxon>
    </lineage>
</organism>
<dbReference type="GO" id="GO:0005829">
    <property type="term" value="C:cytosol"/>
    <property type="evidence" value="ECO:0007669"/>
    <property type="project" value="TreeGrafter"/>
</dbReference>
<dbReference type="GO" id="GO:0050518">
    <property type="term" value="F:2-C-methyl-D-erythritol 4-phosphate cytidylyltransferase activity"/>
    <property type="evidence" value="ECO:0007669"/>
    <property type="project" value="UniProtKB-EC"/>
</dbReference>
<dbReference type="InterPro" id="IPR018294">
    <property type="entry name" value="ISPD_synthase_CS"/>
</dbReference>
<keyword evidence="1 3" id="KW-0808">Transferase</keyword>
<protein>
    <submittedName>
        <fullName evidence="3">2-C-methyl-D-erythritol 4-phosphate cytidylyltransferase 2</fullName>
        <ecNumber evidence="3">2.7.7.60</ecNumber>
    </submittedName>
</protein>
<dbReference type="PROSITE" id="PS01295">
    <property type="entry name" value="ISPD"/>
    <property type="match status" value="1"/>
</dbReference>
<dbReference type="RefSeq" id="WP_156684910.1">
    <property type="nucleotide sequence ID" value="NZ_CACRUA010000054.1"/>
</dbReference>
<dbReference type="Gene3D" id="3.90.550.10">
    <property type="entry name" value="Spore Coat Polysaccharide Biosynthesis Protein SpsA, Chain A"/>
    <property type="match status" value="1"/>
</dbReference>
<proteinExistence type="predicted"/>